<proteinExistence type="predicted"/>
<dbReference type="AlphaFoldDB" id="A0AAW2ZI60"/>
<sequence length="370" mass="43507">MCDKGLELISDFDKEFIKSSLLEPEIKQKMNEFITLHESHLLTTRGCAHLHLHQFHQPRQHKELGGVRKVAITDLENAASIDKSNERPLYALASIYYGSSGDAEHEEQHMSKALGYIDEAISLLEDRVRTLYNENSKKNRTTPEREQEFTLIHDKLDYGAFYLLRAKIKSHKLYKQYNEAVQDYTTALAYNERDNHHHKKTKRTELHLERAICIINQHKDKKETDEVVDPNIALQDLQKCTNHNIYAHMHLSTYYFYVEKNPKQAINHLIKFKKLYTNDNGQSIMENKKEREELLVRVDQYIDHMNKEINYELHSDQSDELLSRAQDLIDQGLLSESLLKLNKAIELFPNQQVYLQRSLVYLNLFVKVKI</sequence>
<accession>A0AAW2ZI60</accession>
<dbReference type="InterPro" id="IPR050498">
    <property type="entry name" value="Ycf3"/>
</dbReference>
<reference evidence="3 4" key="1">
    <citation type="submission" date="2024-03" db="EMBL/GenBank/DDBJ databases">
        <title>The Acrasis kona genome and developmental transcriptomes reveal deep origins of eukaryotic multicellular pathways.</title>
        <authorList>
            <person name="Sheikh S."/>
            <person name="Fu C.-J."/>
            <person name="Brown M.W."/>
            <person name="Baldauf S.L."/>
        </authorList>
    </citation>
    <scope>NUCLEOTIDE SEQUENCE [LARGE SCALE GENOMIC DNA]</scope>
    <source>
        <strain evidence="3 4">ATCC MYA-3509</strain>
    </source>
</reference>
<keyword evidence="4" id="KW-1185">Reference proteome</keyword>
<name>A0AAW2ZI60_9EUKA</name>
<keyword evidence="2" id="KW-0802">TPR repeat</keyword>
<comment type="caution">
    <text evidence="3">The sequence shown here is derived from an EMBL/GenBank/DDBJ whole genome shotgun (WGS) entry which is preliminary data.</text>
</comment>
<protein>
    <submittedName>
        <fullName evidence="3">Uncharacterized protein</fullName>
    </submittedName>
</protein>
<evidence type="ECO:0000313" key="4">
    <source>
        <dbReference type="Proteomes" id="UP001431209"/>
    </source>
</evidence>
<dbReference type="EMBL" id="JAOPGA020001508">
    <property type="protein sequence ID" value="KAL0489043.1"/>
    <property type="molecule type" value="Genomic_DNA"/>
</dbReference>
<dbReference type="Proteomes" id="UP001431209">
    <property type="component" value="Unassembled WGS sequence"/>
</dbReference>
<dbReference type="InterPro" id="IPR011990">
    <property type="entry name" value="TPR-like_helical_dom_sf"/>
</dbReference>
<dbReference type="SUPFAM" id="SSF48452">
    <property type="entry name" value="TPR-like"/>
    <property type="match status" value="1"/>
</dbReference>
<evidence type="ECO:0000256" key="2">
    <source>
        <dbReference type="ARBA" id="ARBA00022803"/>
    </source>
</evidence>
<gene>
    <name evidence="3" type="ORF">AKO1_013478</name>
</gene>
<evidence type="ECO:0000256" key="1">
    <source>
        <dbReference type="ARBA" id="ARBA00022737"/>
    </source>
</evidence>
<keyword evidence="1" id="KW-0677">Repeat</keyword>
<dbReference type="PANTHER" id="PTHR44858:SF1">
    <property type="entry name" value="UDP-N-ACETYLGLUCOSAMINE--PEPTIDE N-ACETYLGLUCOSAMINYLTRANSFERASE SPINDLY-RELATED"/>
    <property type="match status" value="1"/>
</dbReference>
<organism evidence="3 4">
    <name type="scientific">Acrasis kona</name>
    <dbReference type="NCBI Taxonomy" id="1008807"/>
    <lineage>
        <taxon>Eukaryota</taxon>
        <taxon>Discoba</taxon>
        <taxon>Heterolobosea</taxon>
        <taxon>Tetramitia</taxon>
        <taxon>Eutetramitia</taxon>
        <taxon>Acrasidae</taxon>
        <taxon>Acrasis</taxon>
    </lineage>
</organism>
<dbReference type="Gene3D" id="1.25.40.10">
    <property type="entry name" value="Tetratricopeptide repeat domain"/>
    <property type="match status" value="2"/>
</dbReference>
<evidence type="ECO:0000313" key="3">
    <source>
        <dbReference type="EMBL" id="KAL0489043.1"/>
    </source>
</evidence>
<dbReference type="PANTHER" id="PTHR44858">
    <property type="entry name" value="TETRATRICOPEPTIDE REPEAT PROTEIN 6"/>
    <property type="match status" value="1"/>
</dbReference>